<name>A0A9W6GS65_9HYPH</name>
<feature type="transmembrane region" description="Helical" evidence="1">
    <location>
        <begin position="12"/>
        <end position="35"/>
    </location>
</feature>
<sequence>MPRFAEYLVYLIYPIVIGGSMAVIFGFVYGGYALFKKSVLSGLLILGGSAAGAFMLYLAALALIAVAAFMTDSANGPSGS</sequence>
<dbReference type="RefSeq" id="WP_281800834.1">
    <property type="nucleotide sequence ID" value="NZ_BSEC01000001.1"/>
</dbReference>
<protein>
    <submittedName>
        <fullName evidence="2">Uncharacterized protein</fullName>
    </submittedName>
</protein>
<keyword evidence="1" id="KW-0812">Transmembrane</keyword>
<organism evidence="2 3">
    <name type="scientific">Methylocystis echinoides</name>
    <dbReference type="NCBI Taxonomy" id="29468"/>
    <lineage>
        <taxon>Bacteria</taxon>
        <taxon>Pseudomonadati</taxon>
        <taxon>Pseudomonadota</taxon>
        <taxon>Alphaproteobacteria</taxon>
        <taxon>Hyphomicrobiales</taxon>
        <taxon>Methylocystaceae</taxon>
        <taxon>Methylocystis</taxon>
    </lineage>
</organism>
<feature type="transmembrane region" description="Helical" evidence="1">
    <location>
        <begin position="42"/>
        <end position="70"/>
    </location>
</feature>
<keyword evidence="3" id="KW-1185">Reference proteome</keyword>
<accession>A0A9W6GS65</accession>
<evidence type="ECO:0000256" key="1">
    <source>
        <dbReference type="SAM" id="Phobius"/>
    </source>
</evidence>
<dbReference type="AlphaFoldDB" id="A0A9W6GS65"/>
<reference evidence="2" key="1">
    <citation type="journal article" date="2023" name="Int. J. Syst. Evol. Microbiol.">
        <title>Methylocystis iwaonis sp. nov., a type II methane-oxidizing bacterium from surface soil of a rice paddy field in Japan, and emended description of the genus Methylocystis (ex Whittenbury et al. 1970) Bowman et al. 1993.</title>
        <authorList>
            <person name="Kaise H."/>
            <person name="Sawadogo J.B."/>
            <person name="Alam M.S."/>
            <person name="Ueno C."/>
            <person name="Dianou D."/>
            <person name="Shinjo R."/>
            <person name="Asakawa S."/>
        </authorList>
    </citation>
    <scope>NUCLEOTIDE SEQUENCE</scope>
    <source>
        <strain evidence="2">LMG27198</strain>
    </source>
</reference>
<comment type="caution">
    <text evidence="2">The sequence shown here is derived from an EMBL/GenBank/DDBJ whole genome shotgun (WGS) entry which is preliminary data.</text>
</comment>
<keyword evidence="1" id="KW-0472">Membrane</keyword>
<dbReference type="EMBL" id="BSEC01000001">
    <property type="protein sequence ID" value="GLI91930.1"/>
    <property type="molecule type" value="Genomic_DNA"/>
</dbReference>
<proteinExistence type="predicted"/>
<keyword evidence="1" id="KW-1133">Transmembrane helix</keyword>
<dbReference type="Proteomes" id="UP001144323">
    <property type="component" value="Unassembled WGS sequence"/>
</dbReference>
<evidence type="ECO:0000313" key="3">
    <source>
        <dbReference type="Proteomes" id="UP001144323"/>
    </source>
</evidence>
<gene>
    <name evidence="2" type="ORF">LMG27198_09220</name>
</gene>
<evidence type="ECO:0000313" key="2">
    <source>
        <dbReference type="EMBL" id="GLI91930.1"/>
    </source>
</evidence>